<evidence type="ECO:0000256" key="1">
    <source>
        <dbReference type="SAM" id="MobiDB-lite"/>
    </source>
</evidence>
<protein>
    <recommendedName>
        <fullName evidence="2">HTH-like domain-containing protein</fullName>
    </recommendedName>
</protein>
<dbReference type="AlphaFoldDB" id="W4L4I4"/>
<evidence type="ECO:0000313" key="3">
    <source>
        <dbReference type="EMBL" id="ETW92972.1"/>
    </source>
</evidence>
<feature type="domain" description="HTH-like" evidence="2">
    <location>
        <begin position="37"/>
        <end position="88"/>
    </location>
</feature>
<dbReference type="InterPro" id="IPR050900">
    <property type="entry name" value="Transposase_IS3/IS150/IS904"/>
</dbReference>
<dbReference type="PANTHER" id="PTHR46889">
    <property type="entry name" value="TRANSPOSASE INSF FOR INSERTION SEQUENCE IS3B-RELATED"/>
    <property type="match status" value="1"/>
</dbReference>
<gene>
    <name evidence="3" type="ORF">ETSY2_52235</name>
</gene>
<comment type="caution">
    <text evidence="3">The sequence shown here is derived from an EMBL/GenBank/DDBJ whole genome shotgun (WGS) entry which is preliminary data.</text>
</comment>
<accession>W4L4I4</accession>
<dbReference type="EMBL" id="AZHX01002746">
    <property type="protein sequence ID" value="ETW92972.1"/>
    <property type="molecule type" value="Genomic_DNA"/>
</dbReference>
<reference evidence="3 4" key="1">
    <citation type="journal article" date="2014" name="Nature">
        <title>An environmental bacterial taxon with a large and distinct metabolic repertoire.</title>
        <authorList>
            <person name="Wilson M.C."/>
            <person name="Mori T."/>
            <person name="Ruckert C."/>
            <person name="Uria A.R."/>
            <person name="Helf M.J."/>
            <person name="Takada K."/>
            <person name="Gernert C."/>
            <person name="Steffens U.A."/>
            <person name="Heycke N."/>
            <person name="Schmitt S."/>
            <person name="Rinke C."/>
            <person name="Helfrich E.J."/>
            <person name="Brachmann A.O."/>
            <person name="Gurgui C."/>
            <person name="Wakimoto T."/>
            <person name="Kracht M."/>
            <person name="Crusemann M."/>
            <person name="Hentschel U."/>
            <person name="Abe I."/>
            <person name="Matsunaga S."/>
            <person name="Kalinowski J."/>
            <person name="Takeyama H."/>
            <person name="Piel J."/>
        </authorList>
    </citation>
    <scope>NUCLEOTIDE SEQUENCE [LARGE SCALE GENOMIC DNA]</scope>
    <source>
        <strain evidence="4">TSY2</strain>
    </source>
</reference>
<organism evidence="3 4">
    <name type="scientific">Candidatus Entotheonella gemina</name>
    <dbReference type="NCBI Taxonomy" id="1429439"/>
    <lineage>
        <taxon>Bacteria</taxon>
        <taxon>Pseudomonadati</taxon>
        <taxon>Nitrospinota/Tectimicrobiota group</taxon>
        <taxon>Candidatus Tectimicrobiota</taxon>
        <taxon>Candidatus Entotheonellia</taxon>
        <taxon>Candidatus Entotheonellales</taxon>
        <taxon>Candidatus Entotheonellaceae</taxon>
        <taxon>Candidatus Entotheonella</taxon>
    </lineage>
</organism>
<sequence>MPWPVSVQCEVLEVSRSGFYDYVSRQAQVTIDAEDVTLVARVKAIAAKTRASYGSRRMAKPLQDEGFKVGRYKARRLMKDAGVVVKRRSMRKPQTTDSRHGYGVAPNLAHSFPTGASPSHRWAA</sequence>
<dbReference type="HOGENOM" id="CLU_027402_21_9_7"/>
<dbReference type="Proteomes" id="UP000019140">
    <property type="component" value="Unassembled WGS sequence"/>
</dbReference>
<dbReference type="InterPro" id="IPR025948">
    <property type="entry name" value="HTH-like_dom"/>
</dbReference>
<feature type="region of interest" description="Disordered" evidence="1">
    <location>
        <begin position="86"/>
        <end position="124"/>
    </location>
</feature>
<dbReference type="Pfam" id="PF13276">
    <property type="entry name" value="HTH_21"/>
    <property type="match status" value="1"/>
</dbReference>
<evidence type="ECO:0000259" key="2">
    <source>
        <dbReference type="Pfam" id="PF13276"/>
    </source>
</evidence>
<keyword evidence="4" id="KW-1185">Reference proteome</keyword>
<proteinExistence type="predicted"/>
<feature type="non-terminal residue" evidence="3">
    <location>
        <position position="124"/>
    </location>
</feature>
<evidence type="ECO:0000313" key="4">
    <source>
        <dbReference type="Proteomes" id="UP000019140"/>
    </source>
</evidence>
<dbReference type="PANTHER" id="PTHR46889:SF4">
    <property type="entry name" value="TRANSPOSASE INSO FOR INSERTION SEQUENCE ELEMENT IS911B-RELATED"/>
    <property type="match status" value="1"/>
</dbReference>
<name>W4L4I4_9BACT</name>